<comment type="caution">
    <text evidence="2">The sequence shown here is derived from an EMBL/GenBank/DDBJ whole genome shotgun (WGS) entry which is preliminary data.</text>
</comment>
<accession>A0A8T2IVL5</accession>
<dbReference type="EMBL" id="JAACNH010000008">
    <property type="protein sequence ID" value="KAG8435733.1"/>
    <property type="molecule type" value="Genomic_DNA"/>
</dbReference>
<dbReference type="Proteomes" id="UP000812440">
    <property type="component" value="Chromosome 7"/>
</dbReference>
<sequence>MWAAMEQCGLAPTSLVLPCQHGSPGRSLFRSSYNITGCLATAGLTVCRTIIRNIVIRMIVSLLLCGMTITLCV</sequence>
<evidence type="ECO:0000313" key="2">
    <source>
        <dbReference type="EMBL" id="KAG8435733.1"/>
    </source>
</evidence>
<keyword evidence="3" id="KW-1185">Reference proteome</keyword>
<dbReference type="AlphaFoldDB" id="A0A8T2IVL5"/>
<keyword evidence="1" id="KW-0812">Transmembrane</keyword>
<keyword evidence="1" id="KW-0472">Membrane</keyword>
<reference evidence="2" key="1">
    <citation type="thesis" date="2020" institute="ProQuest LLC" country="789 East Eisenhower Parkway, Ann Arbor, MI, USA">
        <title>Comparative Genomics and Chromosome Evolution.</title>
        <authorList>
            <person name="Mudd A.B."/>
        </authorList>
    </citation>
    <scope>NUCLEOTIDE SEQUENCE</scope>
    <source>
        <strain evidence="2">Female2</strain>
        <tissue evidence="2">Blood</tissue>
    </source>
</reference>
<keyword evidence="1" id="KW-1133">Transmembrane helix</keyword>
<feature type="transmembrane region" description="Helical" evidence="1">
    <location>
        <begin position="54"/>
        <end position="71"/>
    </location>
</feature>
<proteinExistence type="predicted"/>
<protein>
    <submittedName>
        <fullName evidence="2">Uncharacterized protein</fullName>
    </submittedName>
</protein>
<evidence type="ECO:0000256" key="1">
    <source>
        <dbReference type="SAM" id="Phobius"/>
    </source>
</evidence>
<gene>
    <name evidence="2" type="ORF">GDO86_013615</name>
</gene>
<organism evidence="2 3">
    <name type="scientific">Hymenochirus boettgeri</name>
    <name type="common">Congo dwarf clawed frog</name>
    <dbReference type="NCBI Taxonomy" id="247094"/>
    <lineage>
        <taxon>Eukaryota</taxon>
        <taxon>Metazoa</taxon>
        <taxon>Chordata</taxon>
        <taxon>Craniata</taxon>
        <taxon>Vertebrata</taxon>
        <taxon>Euteleostomi</taxon>
        <taxon>Amphibia</taxon>
        <taxon>Batrachia</taxon>
        <taxon>Anura</taxon>
        <taxon>Pipoidea</taxon>
        <taxon>Pipidae</taxon>
        <taxon>Pipinae</taxon>
        <taxon>Hymenochirus</taxon>
    </lineage>
</organism>
<name>A0A8T2IVL5_9PIPI</name>
<evidence type="ECO:0000313" key="3">
    <source>
        <dbReference type="Proteomes" id="UP000812440"/>
    </source>
</evidence>